<gene>
    <name evidence="1" type="ORF">PHYPA_005070</name>
</gene>
<dbReference type="EMBL" id="ABEU02000003">
    <property type="protein sequence ID" value="PNR58075.1"/>
    <property type="molecule type" value="Genomic_DNA"/>
</dbReference>
<evidence type="ECO:0000313" key="3">
    <source>
        <dbReference type="Proteomes" id="UP000006727"/>
    </source>
</evidence>
<evidence type="ECO:0000313" key="1">
    <source>
        <dbReference type="EMBL" id="PNR58075.1"/>
    </source>
</evidence>
<accession>A0A2K1KWA7</accession>
<name>A0A2K1KWA7_PHYPA</name>
<protein>
    <submittedName>
        <fullName evidence="1 2">Uncharacterized protein</fullName>
    </submittedName>
</protein>
<dbReference type="PaxDb" id="3218-PP1S157_41V6.1"/>
<dbReference type="InParanoid" id="A0A2K1KWA7"/>
<dbReference type="EnsemblPlants" id="Pp3c3_28040V3.2">
    <property type="protein sequence ID" value="PAC:32943632.CDS.1"/>
    <property type="gene ID" value="Pp3c3_28040"/>
</dbReference>
<reference evidence="1 3" key="1">
    <citation type="journal article" date="2008" name="Science">
        <title>The Physcomitrella genome reveals evolutionary insights into the conquest of land by plants.</title>
        <authorList>
            <person name="Rensing S."/>
            <person name="Lang D."/>
            <person name="Zimmer A."/>
            <person name="Terry A."/>
            <person name="Salamov A."/>
            <person name="Shapiro H."/>
            <person name="Nishiyama T."/>
            <person name="Perroud P.-F."/>
            <person name="Lindquist E."/>
            <person name="Kamisugi Y."/>
            <person name="Tanahashi T."/>
            <person name="Sakakibara K."/>
            <person name="Fujita T."/>
            <person name="Oishi K."/>
            <person name="Shin-I T."/>
            <person name="Kuroki Y."/>
            <person name="Toyoda A."/>
            <person name="Suzuki Y."/>
            <person name="Hashimoto A."/>
            <person name="Yamaguchi K."/>
            <person name="Sugano A."/>
            <person name="Kohara Y."/>
            <person name="Fujiyama A."/>
            <person name="Anterola A."/>
            <person name="Aoki S."/>
            <person name="Ashton N."/>
            <person name="Barbazuk W.B."/>
            <person name="Barker E."/>
            <person name="Bennetzen J."/>
            <person name="Bezanilla M."/>
            <person name="Blankenship R."/>
            <person name="Cho S.H."/>
            <person name="Dutcher S."/>
            <person name="Estelle M."/>
            <person name="Fawcett J.A."/>
            <person name="Gundlach H."/>
            <person name="Hanada K."/>
            <person name="Heyl A."/>
            <person name="Hicks K.A."/>
            <person name="Hugh J."/>
            <person name="Lohr M."/>
            <person name="Mayer K."/>
            <person name="Melkozernov A."/>
            <person name="Murata T."/>
            <person name="Nelson D."/>
            <person name="Pils B."/>
            <person name="Prigge M."/>
            <person name="Reiss B."/>
            <person name="Renner T."/>
            <person name="Rombauts S."/>
            <person name="Rushton P."/>
            <person name="Sanderfoot A."/>
            <person name="Schween G."/>
            <person name="Shiu S.-H."/>
            <person name="Stueber K."/>
            <person name="Theodoulou F.L."/>
            <person name="Tu H."/>
            <person name="Van de Peer Y."/>
            <person name="Verrier P.J."/>
            <person name="Waters E."/>
            <person name="Wood A."/>
            <person name="Yang L."/>
            <person name="Cove D."/>
            <person name="Cuming A."/>
            <person name="Hasebe M."/>
            <person name="Lucas S."/>
            <person name="Mishler D.B."/>
            <person name="Reski R."/>
            <person name="Grigoriev I."/>
            <person name="Quatrano R.S."/>
            <person name="Boore J.L."/>
        </authorList>
    </citation>
    <scope>NUCLEOTIDE SEQUENCE [LARGE SCALE GENOMIC DNA]</scope>
    <source>
        <strain evidence="2 3">cv. Gransden 2004</strain>
    </source>
</reference>
<dbReference type="Proteomes" id="UP000006727">
    <property type="component" value="Chromosome 3"/>
</dbReference>
<sequence>MSAYPKKRKLSILTAESLEEPPTFRISFGGVEVVYATVVEQNPSLPCLCLM</sequence>
<dbReference type="Gramene" id="Pp3c3_28040V3.1">
    <property type="protein sequence ID" value="PAC:32943631.CDS.1"/>
    <property type="gene ID" value="Pp3c3_28040"/>
</dbReference>
<reference evidence="2" key="3">
    <citation type="submission" date="2020-12" db="UniProtKB">
        <authorList>
            <consortium name="EnsemblPlants"/>
        </authorList>
    </citation>
    <scope>IDENTIFICATION</scope>
</reference>
<organism evidence="1">
    <name type="scientific">Physcomitrium patens</name>
    <name type="common">Spreading-leaved earth moss</name>
    <name type="synonym">Physcomitrella patens</name>
    <dbReference type="NCBI Taxonomy" id="3218"/>
    <lineage>
        <taxon>Eukaryota</taxon>
        <taxon>Viridiplantae</taxon>
        <taxon>Streptophyta</taxon>
        <taxon>Embryophyta</taxon>
        <taxon>Bryophyta</taxon>
        <taxon>Bryophytina</taxon>
        <taxon>Bryopsida</taxon>
        <taxon>Funariidae</taxon>
        <taxon>Funariales</taxon>
        <taxon>Funariaceae</taxon>
        <taxon>Physcomitrium</taxon>
    </lineage>
</organism>
<evidence type="ECO:0000313" key="2">
    <source>
        <dbReference type="EnsemblPlants" id="PAC:32943631.CDS.1"/>
    </source>
</evidence>
<dbReference type="Gramene" id="Pp3c3_28040V3.2">
    <property type="protein sequence ID" value="PAC:32943632.CDS.1"/>
    <property type="gene ID" value="Pp3c3_28040"/>
</dbReference>
<dbReference type="AlphaFoldDB" id="A0A2K1KWA7"/>
<reference evidence="1 3" key="2">
    <citation type="journal article" date="2018" name="Plant J.">
        <title>The Physcomitrella patens chromosome-scale assembly reveals moss genome structure and evolution.</title>
        <authorList>
            <person name="Lang D."/>
            <person name="Ullrich K.K."/>
            <person name="Murat F."/>
            <person name="Fuchs J."/>
            <person name="Jenkins J."/>
            <person name="Haas F.B."/>
            <person name="Piednoel M."/>
            <person name="Gundlach H."/>
            <person name="Van Bel M."/>
            <person name="Meyberg R."/>
            <person name="Vives C."/>
            <person name="Morata J."/>
            <person name="Symeonidi A."/>
            <person name="Hiss M."/>
            <person name="Muchero W."/>
            <person name="Kamisugi Y."/>
            <person name="Saleh O."/>
            <person name="Blanc G."/>
            <person name="Decker E.L."/>
            <person name="van Gessel N."/>
            <person name="Grimwood J."/>
            <person name="Hayes R.D."/>
            <person name="Graham S.W."/>
            <person name="Gunter L.E."/>
            <person name="McDaniel S.F."/>
            <person name="Hoernstein S.N.W."/>
            <person name="Larsson A."/>
            <person name="Li F.W."/>
            <person name="Perroud P.F."/>
            <person name="Phillips J."/>
            <person name="Ranjan P."/>
            <person name="Rokshar D.S."/>
            <person name="Rothfels C.J."/>
            <person name="Schneider L."/>
            <person name="Shu S."/>
            <person name="Stevenson D.W."/>
            <person name="Thummler F."/>
            <person name="Tillich M."/>
            <person name="Villarreal Aguilar J.C."/>
            <person name="Widiez T."/>
            <person name="Wong G.K."/>
            <person name="Wymore A."/>
            <person name="Zhang Y."/>
            <person name="Zimmer A.D."/>
            <person name="Quatrano R.S."/>
            <person name="Mayer K.F.X."/>
            <person name="Goodstein D."/>
            <person name="Casacuberta J.M."/>
            <person name="Vandepoele K."/>
            <person name="Reski R."/>
            <person name="Cuming A.C."/>
            <person name="Tuskan G.A."/>
            <person name="Maumus F."/>
            <person name="Salse J."/>
            <person name="Schmutz J."/>
            <person name="Rensing S.A."/>
        </authorList>
    </citation>
    <scope>NUCLEOTIDE SEQUENCE [LARGE SCALE GENOMIC DNA]</scope>
    <source>
        <strain evidence="2 3">cv. Gransden 2004</strain>
    </source>
</reference>
<dbReference type="EnsemblPlants" id="Pp3c3_28040V3.1">
    <property type="protein sequence ID" value="PAC:32943631.CDS.1"/>
    <property type="gene ID" value="Pp3c3_28040"/>
</dbReference>
<keyword evidence="3" id="KW-1185">Reference proteome</keyword>
<proteinExistence type="predicted"/>